<evidence type="ECO:0000259" key="1">
    <source>
        <dbReference type="SMART" id="SM00871"/>
    </source>
</evidence>
<keyword evidence="3" id="KW-1185">Reference proteome</keyword>
<dbReference type="InterPro" id="IPR010499">
    <property type="entry name" value="AraC_E-bd"/>
</dbReference>
<evidence type="ECO:0000313" key="2">
    <source>
        <dbReference type="EMBL" id="SHJ55180.1"/>
    </source>
</evidence>
<dbReference type="SUPFAM" id="SSF55136">
    <property type="entry name" value="Probable bacterial effector-binding domain"/>
    <property type="match status" value="1"/>
</dbReference>
<gene>
    <name evidence="2" type="ORF">SAMN05444337_2213</name>
</gene>
<accession>A0A1M6K8K8</accession>
<dbReference type="OrthoDB" id="8560232at2"/>
<sequence>MFLRTEIIKTKKLLGFSTKTSLANDKTFFIWNKLMPRLKEVKNLVSSDLFSVQVYNFDSFKNFSPTTEFTKCAFVEVKTFDFVPNEFEEFTLETGKYAVFLHKGTSQDFAKTSQYIFAEWLPNSEFELDDRPHLAVMGDLYFGHENPNSQEEIWIPIK</sequence>
<dbReference type="EMBL" id="FQZH01000004">
    <property type="protein sequence ID" value="SHJ55180.1"/>
    <property type="molecule type" value="Genomic_DNA"/>
</dbReference>
<dbReference type="InterPro" id="IPR029441">
    <property type="entry name" value="Cass2"/>
</dbReference>
<dbReference type="Pfam" id="PF14526">
    <property type="entry name" value="Cass2"/>
    <property type="match status" value="1"/>
</dbReference>
<organism evidence="2 3">
    <name type="scientific">Flavobacterium haoranii</name>
    <dbReference type="NCBI Taxonomy" id="683124"/>
    <lineage>
        <taxon>Bacteria</taxon>
        <taxon>Pseudomonadati</taxon>
        <taxon>Bacteroidota</taxon>
        <taxon>Flavobacteriia</taxon>
        <taxon>Flavobacteriales</taxon>
        <taxon>Flavobacteriaceae</taxon>
        <taxon>Flavobacterium</taxon>
    </lineage>
</organism>
<dbReference type="STRING" id="683124.SAMN05444337_2213"/>
<name>A0A1M6K8K8_9FLAO</name>
<dbReference type="Proteomes" id="UP000184232">
    <property type="component" value="Unassembled WGS sequence"/>
</dbReference>
<dbReference type="SMART" id="SM00871">
    <property type="entry name" value="AraC_E_bind"/>
    <property type="match status" value="1"/>
</dbReference>
<evidence type="ECO:0000313" key="3">
    <source>
        <dbReference type="Proteomes" id="UP000184232"/>
    </source>
</evidence>
<feature type="domain" description="AraC effector-binding" evidence="1">
    <location>
        <begin position="1"/>
        <end position="158"/>
    </location>
</feature>
<reference evidence="2 3" key="1">
    <citation type="submission" date="2016-11" db="EMBL/GenBank/DDBJ databases">
        <authorList>
            <person name="Jaros S."/>
            <person name="Januszkiewicz K."/>
            <person name="Wedrychowicz H."/>
        </authorList>
    </citation>
    <scope>NUCLEOTIDE SEQUENCE [LARGE SCALE GENOMIC DNA]</scope>
    <source>
        <strain evidence="2 3">DSM 22807</strain>
    </source>
</reference>
<proteinExistence type="predicted"/>
<dbReference type="InterPro" id="IPR011256">
    <property type="entry name" value="Reg_factor_effector_dom_sf"/>
</dbReference>
<dbReference type="RefSeq" id="WP_072784991.1">
    <property type="nucleotide sequence ID" value="NZ_CP045292.1"/>
</dbReference>
<dbReference type="Gene3D" id="3.20.80.10">
    <property type="entry name" value="Regulatory factor, effector binding domain"/>
    <property type="match status" value="1"/>
</dbReference>
<dbReference type="AlphaFoldDB" id="A0A1M6K8K8"/>
<protein>
    <submittedName>
        <fullName evidence="2">AraC family transcriptional regulator</fullName>
    </submittedName>
</protein>